<feature type="domain" description="Transposase IS4-like" evidence="1">
    <location>
        <begin position="2"/>
        <end position="109"/>
    </location>
</feature>
<protein>
    <submittedName>
        <fullName evidence="2">Transposase</fullName>
    </submittedName>
</protein>
<evidence type="ECO:0000313" key="3">
    <source>
        <dbReference type="Proteomes" id="UP000658131"/>
    </source>
</evidence>
<evidence type="ECO:0000259" key="1">
    <source>
        <dbReference type="Pfam" id="PF01609"/>
    </source>
</evidence>
<dbReference type="Proteomes" id="UP000658131">
    <property type="component" value="Unassembled WGS sequence"/>
</dbReference>
<evidence type="ECO:0000313" key="2">
    <source>
        <dbReference type="EMBL" id="MBC8577455.1"/>
    </source>
</evidence>
<dbReference type="PANTHER" id="PTHR30007">
    <property type="entry name" value="PHP DOMAIN PROTEIN"/>
    <property type="match status" value="1"/>
</dbReference>
<organism evidence="2 3">
    <name type="scientific">Yanshouia hominis</name>
    <dbReference type="NCBI Taxonomy" id="2763673"/>
    <lineage>
        <taxon>Bacteria</taxon>
        <taxon>Bacillati</taxon>
        <taxon>Bacillota</taxon>
        <taxon>Clostridia</taxon>
        <taxon>Eubacteriales</taxon>
        <taxon>Oscillospiraceae</taxon>
        <taxon>Yanshouia</taxon>
    </lineage>
</organism>
<dbReference type="InterPro" id="IPR002559">
    <property type="entry name" value="Transposase_11"/>
</dbReference>
<comment type="caution">
    <text evidence="2">The sequence shown here is derived from an EMBL/GenBank/DDBJ whole genome shotgun (WGS) entry which is preliminary data.</text>
</comment>
<sequence length="122" mass="14193">MDTMGNLLSIVAHVANIHDTKSGIRCARQAHQRNSTIQKFCADAGYRGTFIAEVEDELGLDVDISEKIKPHQWEKLPWRWVVERTFGWMNHSRRLSKDYEISISSEETMVKISHFHTLLKRL</sequence>
<name>A0ABR7NM58_9FIRM</name>
<keyword evidence="3" id="KW-1185">Reference proteome</keyword>
<proteinExistence type="predicted"/>
<reference evidence="2 3" key="1">
    <citation type="submission" date="2020-08" db="EMBL/GenBank/DDBJ databases">
        <title>Genome public.</title>
        <authorList>
            <person name="Liu C."/>
            <person name="Sun Q."/>
        </authorList>
    </citation>
    <scope>NUCLEOTIDE SEQUENCE [LARGE SCALE GENOMIC DNA]</scope>
    <source>
        <strain evidence="2 3">BX1</strain>
    </source>
</reference>
<dbReference type="PANTHER" id="PTHR30007:SF0">
    <property type="entry name" value="TRANSPOSASE"/>
    <property type="match status" value="1"/>
</dbReference>
<dbReference type="Pfam" id="PF01609">
    <property type="entry name" value="DDE_Tnp_1"/>
    <property type="match status" value="1"/>
</dbReference>
<dbReference type="EMBL" id="JACRTB010000032">
    <property type="protein sequence ID" value="MBC8577455.1"/>
    <property type="molecule type" value="Genomic_DNA"/>
</dbReference>
<accession>A0ABR7NM58</accession>
<gene>
    <name evidence="2" type="ORF">H8717_13710</name>
</gene>